<feature type="compositionally biased region" description="Polar residues" evidence="7">
    <location>
        <begin position="433"/>
        <end position="444"/>
    </location>
</feature>
<feature type="transmembrane region" description="Helical" evidence="6">
    <location>
        <begin position="259"/>
        <end position="277"/>
    </location>
</feature>
<gene>
    <name evidence="9" type="ORF">EJ08DRAFT_578216</name>
</gene>
<protein>
    <recommendedName>
        <fullName evidence="6">Reticulon-like protein</fullName>
    </recommendedName>
</protein>
<feature type="transmembrane region" description="Helical" evidence="6">
    <location>
        <begin position="142"/>
        <end position="160"/>
    </location>
</feature>
<feature type="transmembrane region" description="Helical" evidence="6">
    <location>
        <begin position="236"/>
        <end position="253"/>
    </location>
</feature>
<feature type="compositionally biased region" description="Low complexity" evidence="7">
    <location>
        <begin position="391"/>
        <end position="403"/>
    </location>
</feature>
<sequence>MSFNNEAPHVDLNLPTPGFDTNSSPSSTHNIRSSNPNGSSFQNNHSTPANGNSIQNARDTVVNCKQAMASVQDHPVTQNVKDTVYNGPVGETVKDQSVKTSNEFKDLANSRTIPDHRAATGQKLTHYHSMFYRLLSWKNPRATAITFAINVALIFAGRYLNIARYVLKGLYIVLGLAAAAEIAGNAVLGDGLTSRMRPRNYFVIPKESLERFLDDFHQLINFAVIEFQRILFAENVWVTVGAFLASFASYFLIKWLPFWGLALIYTSAIYLGPLVYIKNKDVIDANLNHAGNLVKQQSSQVKDLAAHHTGRAADTVRTYAGEYTQKAQSMVGQSRQKIPDITGSNSNSNNLSTGSQSTNNPLKNNDLTGSSNLNNGSPSISNPTKHDDSIGSRNFSSGSSIGNPSKHDDSIGSRNFSNGSSLGNPSQHDDSTGSRNFSNGNSSIPKPVQDDDFPAAPRVEPFSHGDIPARVPAYEPQANPPY</sequence>
<dbReference type="Pfam" id="PF02453">
    <property type="entry name" value="Reticulon"/>
    <property type="match status" value="1"/>
</dbReference>
<feature type="compositionally biased region" description="Polar residues" evidence="7">
    <location>
        <begin position="412"/>
        <end position="426"/>
    </location>
</feature>
<feature type="compositionally biased region" description="Low complexity" evidence="7">
    <location>
        <begin position="342"/>
        <end position="360"/>
    </location>
</feature>
<evidence type="ECO:0000313" key="10">
    <source>
        <dbReference type="Proteomes" id="UP000800235"/>
    </source>
</evidence>
<organism evidence="9 10">
    <name type="scientific">Tothia fuscella</name>
    <dbReference type="NCBI Taxonomy" id="1048955"/>
    <lineage>
        <taxon>Eukaryota</taxon>
        <taxon>Fungi</taxon>
        <taxon>Dikarya</taxon>
        <taxon>Ascomycota</taxon>
        <taxon>Pezizomycotina</taxon>
        <taxon>Dothideomycetes</taxon>
        <taxon>Pleosporomycetidae</taxon>
        <taxon>Venturiales</taxon>
        <taxon>Cylindrosympodiaceae</taxon>
        <taxon>Tothia</taxon>
    </lineage>
</organism>
<feature type="compositionally biased region" description="Polar residues" evidence="7">
    <location>
        <begin position="327"/>
        <end position="336"/>
    </location>
</feature>
<comment type="caution">
    <text evidence="9">The sequence shown here is derived from an EMBL/GenBank/DDBJ whole genome shotgun (WGS) entry which is preliminary data.</text>
</comment>
<evidence type="ECO:0000256" key="5">
    <source>
        <dbReference type="ARBA" id="ARBA00023136"/>
    </source>
</evidence>
<keyword evidence="3 6" id="KW-0256">Endoplasmic reticulum</keyword>
<keyword evidence="5 6" id="KW-0472">Membrane</keyword>
<evidence type="ECO:0000256" key="7">
    <source>
        <dbReference type="SAM" id="MobiDB-lite"/>
    </source>
</evidence>
<dbReference type="EMBL" id="MU007010">
    <property type="protein sequence ID" value="KAF2436362.1"/>
    <property type="molecule type" value="Genomic_DNA"/>
</dbReference>
<feature type="region of interest" description="Disordered" evidence="7">
    <location>
        <begin position="327"/>
        <end position="482"/>
    </location>
</feature>
<accession>A0A9P4P351</accession>
<comment type="subcellular location">
    <subcellularLocation>
        <location evidence="1 6">Endoplasmic reticulum membrane</location>
        <topology evidence="1 6">Multi-pass membrane protein</topology>
    </subcellularLocation>
</comment>
<evidence type="ECO:0000256" key="3">
    <source>
        <dbReference type="ARBA" id="ARBA00022824"/>
    </source>
</evidence>
<dbReference type="Proteomes" id="UP000800235">
    <property type="component" value="Unassembled WGS sequence"/>
</dbReference>
<evidence type="ECO:0000256" key="4">
    <source>
        <dbReference type="ARBA" id="ARBA00022989"/>
    </source>
</evidence>
<evidence type="ECO:0000259" key="8">
    <source>
        <dbReference type="PROSITE" id="PS50845"/>
    </source>
</evidence>
<proteinExistence type="predicted"/>
<feature type="transmembrane region" description="Helical" evidence="6">
    <location>
        <begin position="166"/>
        <end position="188"/>
    </location>
</feature>
<evidence type="ECO:0000313" key="9">
    <source>
        <dbReference type="EMBL" id="KAF2436362.1"/>
    </source>
</evidence>
<keyword evidence="4 6" id="KW-1133">Transmembrane helix</keyword>
<keyword evidence="2 6" id="KW-0812">Transmembrane</keyword>
<feature type="domain" description="Reticulon" evidence="8">
    <location>
        <begin position="131"/>
        <end position="328"/>
    </location>
</feature>
<name>A0A9P4P351_9PEZI</name>
<dbReference type="GO" id="GO:0005789">
    <property type="term" value="C:endoplasmic reticulum membrane"/>
    <property type="evidence" value="ECO:0007669"/>
    <property type="project" value="UniProtKB-SubCell"/>
</dbReference>
<dbReference type="OrthoDB" id="567788at2759"/>
<feature type="compositionally biased region" description="Polar residues" evidence="7">
    <location>
        <begin position="361"/>
        <end position="383"/>
    </location>
</feature>
<feature type="region of interest" description="Disordered" evidence="7">
    <location>
        <begin position="1"/>
        <end position="54"/>
    </location>
</feature>
<feature type="compositionally biased region" description="Polar residues" evidence="7">
    <location>
        <begin position="19"/>
        <end position="54"/>
    </location>
</feature>
<dbReference type="AlphaFoldDB" id="A0A9P4P351"/>
<reference evidence="9" key="1">
    <citation type="journal article" date="2020" name="Stud. Mycol.">
        <title>101 Dothideomycetes genomes: a test case for predicting lifestyles and emergence of pathogens.</title>
        <authorList>
            <person name="Haridas S."/>
            <person name="Albert R."/>
            <person name="Binder M."/>
            <person name="Bloem J."/>
            <person name="Labutti K."/>
            <person name="Salamov A."/>
            <person name="Andreopoulos B."/>
            <person name="Baker S."/>
            <person name="Barry K."/>
            <person name="Bills G."/>
            <person name="Bluhm B."/>
            <person name="Cannon C."/>
            <person name="Castanera R."/>
            <person name="Culley D."/>
            <person name="Daum C."/>
            <person name="Ezra D."/>
            <person name="Gonzalez J."/>
            <person name="Henrissat B."/>
            <person name="Kuo A."/>
            <person name="Liang C."/>
            <person name="Lipzen A."/>
            <person name="Lutzoni F."/>
            <person name="Magnuson J."/>
            <person name="Mondo S."/>
            <person name="Nolan M."/>
            <person name="Ohm R."/>
            <person name="Pangilinan J."/>
            <person name="Park H.-J."/>
            <person name="Ramirez L."/>
            <person name="Alfaro M."/>
            <person name="Sun H."/>
            <person name="Tritt A."/>
            <person name="Yoshinaga Y."/>
            <person name="Zwiers L.-H."/>
            <person name="Turgeon B."/>
            <person name="Goodwin S."/>
            <person name="Spatafora J."/>
            <person name="Crous P."/>
            <person name="Grigoriev I."/>
        </authorList>
    </citation>
    <scope>NUCLEOTIDE SEQUENCE</scope>
    <source>
        <strain evidence="9">CBS 130266</strain>
    </source>
</reference>
<evidence type="ECO:0000256" key="2">
    <source>
        <dbReference type="ARBA" id="ARBA00022692"/>
    </source>
</evidence>
<dbReference type="InterPro" id="IPR003388">
    <property type="entry name" value="Reticulon"/>
</dbReference>
<dbReference type="PROSITE" id="PS50845">
    <property type="entry name" value="RETICULON"/>
    <property type="match status" value="1"/>
</dbReference>
<keyword evidence="10" id="KW-1185">Reference proteome</keyword>
<evidence type="ECO:0000256" key="6">
    <source>
        <dbReference type="RuleBase" id="RU363132"/>
    </source>
</evidence>
<evidence type="ECO:0000256" key="1">
    <source>
        <dbReference type="ARBA" id="ARBA00004477"/>
    </source>
</evidence>